<dbReference type="InterPro" id="IPR011611">
    <property type="entry name" value="PfkB_dom"/>
</dbReference>
<dbReference type="Proteomes" id="UP000553766">
    <property type="component" value="Unassembled WGS sequence"/>
</dbReference>
<keyword evidence="3 5" id="KW-0418">Kinase</keyword>
<proteinExistence type="inferred from homology"/>
<dbReference type="GO" id="GO:0005829">
    <property type="term" value="C:cytosol"/>
    <property type="evidence" value="ECO:0007669"/>
    <property type="project" value="TreeGrafter"/>
</dbReference>
<dbReference type="PANTHER" id="PTHR43085:SF15">
    <property type="entry name" value="2-DEHYDRO-3-DEOXYGLUCONOKINASE"/>
    <property type="match status" value="1"/>
</dbReference>
<evidence type="ECO:0000256" key="3">
    <source>
        <dbReference type="ARBA" id="ARBA00022777"/>
    </source>
</evidence>
<evidence type="ECO:0000313" key="6">
    <source>
        <dbReference type="Proteomes" id="UP000553766"/>
    </source>
</evidence>
<dbReference type="PANTHER" id="PTHR43085">
    <property type="entry name" value="HEXOKINASE FAMILY MEMBER"/>
    <property type="match status" value="1"/>
</dbReference>
<dbReference type="InterPro" id="IPR050306">
    <property type="entry name" value="PfkB_Carbo_kinase"/>
</dbReference>
<dbReference type="InterPro" id="IPR029056">
    <property type="entry name" value="Ribokinase-like"/>
</dbReference>
<comment type="similarity">
    <text evidence="1">Belongs to the carbohydrate kinase PfkB family.</text>
</comment>
<dbReference type="GO" id="GO:0019698">
    <property type="term" value="P:D-galacturonate catabolic process"/>
    <property type="evidence" value="ECO:0007669"/>
    <property type="project" value="TreeGrafter"/>
</dbReference>
<evidence type="ECO:0000313" key="5">
    <source>
        <dbReference type="EMBL" id="MBB5515360.1"/>
    </source>
</evidence>
<protein>
    <submittedName>
        <fullName evidence="5">2-dehydro-3-deoxygluconokinase</fullName>
        <ecNumber evidence="5">2.7.1.45</ecNumber>
    </submittedName>
</protein>
<dbReference type="EMBL" id="JACIJS010000004">
    <property type="protein sequence ID" value="MBB5515360.1"/>
    <property type="molecule type" value="Genomic_DNA"/>
</dbReference>
<comment type="caution">
    <text evidence="5">The sequence shown here is derived from an EMBL/GenBank/DDBJ whole genome shotgun (WGS) entry which is preliminary data.</text>
</comment>
<dbReference type="Pfam" id="PF00294">
    <property type="entry name" value="PfkB"/>
    <property type="match status" value="1"/>
</dbReference>
<dbReference type="Gene3D" id="3.40.1190.20">
    <property type="match status" value="1"/>
</dbReference>
<dbReference type="SUPFAM" id="SSF53613">
    <property type="entry name" value="Ribokinase-like"/>
    <property type="match status" value="1"/>
</dbReference>
<dbReference type="InterPro" id="IPR002173">
    <property type="entry name" value="Carboh/pur_kinase_PfkB_CS"/>
</dbReference>
<evidence type="ECO:0000259" key="4">
    <source>
        <dbReference type="Pfam" id="PF00294"/>
    </source>
</evidence>
<dbReference type="EC" id="2.7.1.45" evidence="5"/>
<dbReference type="GO" id="GO:0006974">
    <property type="term" value="P:DNA damage response"/>
    <property type="evidence" value="ECO:0007669"/>
    <property type="project" value="TreeGrafter"/>
</dbReference>
<keyword evidence="2 5" id="KW-0808">Transferase</keyword>
<evidence type="ECO:0000256" key="1">
    <source>
        <dbReference type="ARBA" id="ARBA00010688"/>
    </source>
</evidence>
<gene>
    <name evidence="5" type="ORF">FHS89_001372</name>
</gene>
<evidence type="ECO:0000256" key="2">
    <source>
        <dbReference type="ARBA" id="ARBA00022679"/>
    </source>
</evidence>
<keyword evidence="6" id="KW-1185">Reference proteome</keyword>
<organism evidence="5 6">
    <name type="scientific">Rubricella aquisinus</name>
    <dbReference type="NCBI Taxonomy" id="2028108"/>
    <lineage>
        <taxon>Bacteria</taxon>
        <taxon>Pseudomonadati</taxon>
        <taxon>Pseudomonadota</taxon>
        <taxon>Alphaproteobacteria</taxon>
        <taxon>Rhodobacterales</taxon>
        <taxon>Paracoccaceae</taxon>
        <taxon>Rubricella</taxon>
    </lineage>
</organism>
<accession>A0A840WVZ2</accession>
<dbReference type="RefSeq" id="WP_184009902.1">
    <property type="nucleotide sequence ID" value="NZ_JACIJS010000004.1"/>
</dbReference>
<dbReference type="CDD" id="cd01166">
    <property type="entry name" value="KdgK"/>
    <property type="match status" value="1"/>
</dbReference>
<dbReference type="GO" id="GO:0042840">
    <property type="term" value="P:D-glucuronate catabolic process"/>
    <property type="evidence" value="ECO:0007669"/>
    <property type="project" value="TreeGrafter"/>
</dbReference>
<dbReference type="GO" id="GO:0008673">
    <property type="term" value="F:2-dehydro-3-deoxygluconokinase activity"/>
    <property type="evidence" value="ECO:0007669"/>
    <property type="project" value="UniProtKB-EC"/>
</dbReference>
<name>A0A840WVZ2_9RHOB</name>
<reference evidence="5 6" key="1">
    <citation type="submission" date="2020-08" db="EMBL/GenBank/DDBJ databases">
        <title>Genomic Encyclopedia of Type Strains, Phase IV (KMG-IV): sequencing the most valuable type-strain genomes for metagenomic binning, comparative biology and taxonomic classification.</title>
        <authorList>
            <person name="Goeker M."/>
        </authorList>
    </citation>
    <scope>NUCLEOTIDE SEQUENCE [LARGE SCALE GENOMIC DNA]</scope>
    <source>
        <strain evidence="5 6">DSM 103377</strain>
    </source>
</reference>
<dbReference type="PROSITE" id="PS00584">
    <property type="entry name" value="PFKB_KINASES_2"/>
    <property type="match status" value="1"/>
</dbReference>
<sequence>MIQFQSNKTVAMGEAMIEMAETGSGTYRKGFAGDTFNTAWHMAQIPGLNLPVRFVTKVGTDSLSAEFIAGLGADGLDTSYIGRVADRVMGLYMIELDGAERSFHYWREASAARLLAEDEVWLGQSVQGAGLIHVSGITLAILRPDARARLSSVLACARRQGAIVSFDPNVRPRLWSSSVETRDAMQAMLAVTDIALPSYDDEAALWGDGSPGETIERYRAADVSEIVVKNGAAPVTVWDGAQITEVPCAPVTGIRDTSGAGDAFNAGYLAARLTGHRPDHAIVSGQVLSAAVLHHFGARIPSGQVPSLDIPPPHVDER</sequence>
<feature type="domain" description="Carbohydrate kinase PfkB" evidence="4">
    <location>
        <begin position="10"/>
        <end position="301"/>
    </location>
</feature>
<dbReference type="AlphaFoldDB" id="A0A840WVZ2"/>